<dbReference type="InterPro" id="IPR050679">
    <property type="entry name" value="Bact_HTH_transcr_reg"/>
</dbReference>
<dbReference type="EMBL" id="WWCT01000012">
    <property type="protein sequence ID" value="MYN27953.1"/>
    <property type="molecule type" value="Genomic_DNA"/>
</dbReference>
<dbReference type="PRINTS" id="PR00035">
    <property type="entry name" value="HTHGNTR"/>
</dbReference>
<evidence type="ECO:0000256" key="3">
    <source>
        <dbReference type="ARBA" id="ARBA00023163"/>
    </source>
</evidence>
<proteinExistence type="predicted"/>
<reference evidence="5 6" key="1">
    <citation type="submission" date="2019-12" db="EMBL/GenBank/DDBJ databases">
        <title>Novel species isolated from a subtropical stream in China.</title>
        <authorList>
            <person name="Lu H."/>
        </authorList>
    </citation>
    <scope>NUCLEOTIDE SEQUENCE [LARGE SCALE GENOMIC DNA]</scope>
    <source>
        <strain evidence="5 6">CY42W</strain>
    </source>
</reference>
<dbReference type="PANTHER" id="PTHR44846">
    <property type="entry name" value="MANNOSYL-D-GLYCERATE TRANSPORT/METABOLISM SYSTEM REPRESSOR MNGR-RELATED"/>
    <property type="match status" value="1"/>
</dbReference>
<dbReference type="Proteomes" id="UP000642144">
    <property type="component" value="Unassembled WGS sequence"/>
</dbReference>
<evidence type="ECO:0000256" key="1">
    <source>
        <dbReference type="ARBA" id="ARBA00023015"/>
    </source>
</evidence>
<dbReference type="PROSITE" id="PS50949">
    <property type="entry name" value="HTH_GNTR"/>
    <property type="match status" value="1"/>
</dbReference>
<keyword evidence="6" id="KW-1185">Reference proteome</keyword>
<keyword evidence="2" id="KW-0238">DNA-binding</keyword>
<dbReference type="InterPro" id="IPR028978">
    <property type="entry name" value="Chorismate_lyase_/UTRA_dom_sf"/>
</dbReference>
<dbReference type="Pfam" id="PF00392">
    <property type="entry name" value="GntR"/>
    <property type="match status" value="1"/>
</dbReference>
<dbReference type="SUPFAM" id="SSF46785">
    <property type="entry name" value="Winged helix' DNA-binding domain"/>
    <property type="match status" value="1"/>
</dbReference>
<dbReference type="PANTHER" id="PTHR44846:SF1">
    <property type="entry name" value="MANNOSYL-D-GLYCERATE TRANSPORT_METABOLISM SYSTEM REPRESSOR MNGR-RELATED"/>
    <property type="match status" value="1"/>
</dbReference>
<keyword evidence="3" id="KW-0804">Transcription</keyword>
<dbReference type="SMART" id="SM00866">
    <property type="entry name" value="UTRA"/>
    <property type="match status" value="1"/>
</dbReference>
<dbReference type="CDD" id="cd07377">
    <property type="entry name" value="WHTH_GntR"/>
    <property type="match status" value="1"/>
</dbReference>
<dbReference type="InterPro" id="IPR036390">
    <property type="entry name" value="WH_DNA-bd_sf"/>
</dbReference>
<evidence type="ECO:0000256" key="2">
    <source>
        <dbReference type="ARBA" id="ARBA00023125"/>
    </source>
</evidence>
<protein>
    <submittedName>
        <fullName evidence="5">UTRA domain-containing protein</fullName>
    </submittedName>
</protein>
<dbReference type="SUPFAM" id="SSF64288">
    <property type="entry name" value="Chorismate lyase-like"/>
    <property type="match status" value="1"/>
</dbReference>
<gene>
    <name evidence="5" type="ORF">GTP69_16210</name>
</gene>
<dbReference type="Pfam" id="PF07702">
    <property type="entry name" value="UTRA"/>
    <property type="match status" value="1"/>
</dbReference>
<feature type="domain" description="HTH gntR-type" evidence="4">
    <location>
        <begin position="16"/>
        <end position="84"/>
    </location>
</feature>
<dbReference type="Gene3D" id="1.10.10.10">
    <property type="entry name" value="Winged helix-like DNA-binding domain superfamily/Winged helix DNA-binding domain"/>
    <property type="match status" value="1"/>
</dbReference>
<comment type="caution">
    <text evidence="5">The sequence shown here is derived from an EMBL/GenBank/DDBJ whole genome shotgun (WGS) entry which is preliminary data.</text>
</comment>
<name>A0ABW9W211_9BURK</name>
<evidence type="ECO:0000259" key="4">
    <source>
        <dbReference type="PROSITE" id="PS50949"/>
    </source>
</evidence>
<dbReference type="Gene3D" id="3.40.1410.10">
    <property type="entry name" value="Chorismate lyase-like"/>
    <property type="match status" value="1"/>
</dbReference>
<sequence length="253" mass="27898">MRSPTTENAAMPKTAQPLYQQLADTLKQLMESGSIGAQEPMPAERELAITYQVSRDTVRKAIRLLEQQGLLYSDHGRGTFAAPAAVRQMSRFLDSFTDDTIKRGGVPGQTILAMESVAANMAIASLLHIEPDEPLLRIKRVRLMNGKPVGLQESFLRLPEGAQLERQELERTGSLYRLLIDKLGIKPSESLESVGAVAAEAGDAALLEVAVGTPLLLCERVMLSDRREPVEYCEMKYAPPYRYKTRISKGGVN</sequence>
<evidence type="ECO:0000313" key="5">
    <source>
        <dbReference type="EMBL" id="MYN27953.1"/>
    </source>
</evidence>
<evidence type="ECO:0000313" key="6">
    <source>
        <dbReference type="Proteomes" id="UP000642144"/>
    </source>
</evidence>
<accession>A0ABW9W211</accession>
<dbReference type="InterPro" id="IPR036388">
    <property type="entry name" value="WH-like_DNA-bd_sf"/>
</dbReference>
<keyword evidence="1" id="KW-0805">Transcription regulation</keyword>
<organism evidence="5 6">
    <name type="scientific">Duganella levis</name>
    <dbReference type="NCBI Taxonomy" id="2692169"/>
    <lineage>
        <taxon>Bacteria</taxon>
        <taxon>Pseudomonadati</taxon>
        <taxon>Pseudomonadota</taxon>
        <taxon>Betaproteobacteria</taxon>
        <taxon>Burkholderiales</taxon>
        <taxon>Oxalobacteraceae</taxon>
        <taxon>Telluria group</taxon>
        <taxon>Duganella</taxon>
    </lineage>
</organism>
<dbReference type="SMART" id="SM00345">
    <property type="entry name" value="HTH_GNTR"/>
    <property type="match status" value="1"/>
</dbReference>
<dbReference type="InterPro" id="IPR011663">
    <property type="entry name" value="UTRA"/>
</dbReference>
<dbReference type="InterPro" id="IPR000524">
    <property type="entry name" value="Tscrpt_reg_HTH_GntR"/>
</dbReference>
<dbReference type="RefSeq" id="WP_161055825.1">
    <property type="nucleotide sequence ID" value="NZ_WWCT01000012.1"/>
</dbReference>